<dbReference type="Proteomes" id="UP000054166">
    <property type="component" value="Unassembled WGS sequence"/>
</dbReference>
<accession>A0A0C3BH47</accession>
<reference evidence="3" key="2">
    <citation type="submission" date="2015-01" db="EMBL/GenBank/DDBJ databases">
        <title>Evolutionary Origins and Diversification of the Mycorrhizal Mutualists.</title>
        <authorList>
            <consortium name="DOE Joint Genome Institute"/>
            <consortium name="Mycorrhizal Genomics Consortium"/>
            <person name="Kohler A."/>
            <person name="Kuo A."/>
            <person name="Nagy L.G."/>
            <person name="Floudas D."/>
            <person name="Copeland A."/>
            <person name="Barry K.W."/>
            <person name="Cichocki N."/>
            <person name="Veneault-Fourrey C."/>
            <person name="LaButti K."/>
            <person name="Lindquist E.A."/>
            <person name="Lipzen A."/>
            <person name="Lundell T."/>
            <person name="Morin E."/>
            <person name="Murat C."/>
            <person name="Riley R."/>
            <person name="Ohm R."/>
            <person name="Sun H."/>
            <person name="Tunlid A."/>
            <person name="Henrissat B."/>
            <person name="Grigoriev I.V."/>
            <person name="Hibbett D.S."/>
            <person name="Martin F."/>
        </authorList>
    </citation>
    <scope>NUCLEOTIDE SEQUENCE [LARGE SCALE GENOMIC DNA]</scope>
    <source>
        <strain evidence="3">F 1598</strain>
    </source>
</reference>
<dbReference type="HOGENOM" id="CLU_106823_0_0_1"/>
<dbReference type="OrthoDB" id="3010994at2759"/>
<reference evidence="2 3" key="1">
    <citation type="submission" date="2014-04" db="EMBL/GenBank/DDBJ databases">
        <authorList>
            <consortium name="DOE Joint Genome Institute"/>
            <person name="Kuo A."/>
            <person name="Tarkka M."/>
            <person name="Buscot F."/>
            <person name="Kohler A."/>
            <person name="Nagy L.G."/>
            <person name="Floudas D."/>
            <person name="Copeland A."/>
            <person name="Barry K.W."/>
            <person name="Cichocki N."/>
            <person name="Veneault-Fourrey C."/>
            <person name="LaButti K."/>
            <person name="Lindquist E.A."/>
            <person name="Lipzen A."/>
            <person name="Lundell T."/>
            <person name="Morin E."/>
            <person name="Murat C."/>
            <person name="Sun H."/>
            <person name="Tunlid A."/>
            <person name="Henrissat B."/>
            <person name="Grigoriev I.V."/>
            <person name="Hibbett D.S."/>
            <person name="Martin F."/>
            <person name="Nordberg H.P."/>
            <person name="Cantor M.N."/>
            <person name="Hua S.X."/>
        </authorList>
    </citation>
    <scope>NUCLEOTIDE SEQUENCE [LARGE SCALE GENOMIC DNA]</scope>
    <source>
        <strain evidence="2 3">F 1598</strain>
    </source>
</reference>
<protein>
    <submittedName>
        <fullName evidence="2">Uncharacterized protein</fullName>
    </submittedName>
</protein>
<organism evidence="2 3">
    <name type="scientific">Piloderma croceum (strain F 1598)</name>
    <dbReference type="NCBI Taxonomy" id="765440"/>
    <lineage>
        <taxon>Eukaryota</taxon>
        <taxon>Fungi</taxon>
        <taxon>Dikarya</taxon>
        <taxon>Basidiomycota</taxon>
        <taxon>Agaricomycotina</taxon>
        <taxon>Agaricomycetes</taxon>
        <taxon>Agaricomycetidae</taxon>
        <taxon>Atheliales</taxon>
        <taxon>Atheliaceae</taxon>
        <taxon>Piloderma</taxon>
    </lineage>
</organism>
<dbReference type="AlphaFoldDB" id="A0A0C3BH47"/>
<evidence type="ECO:0000313" key="2">
    <source>
        <dbReference type="EMBL" id="KIM76657.1"/>
    </source>
</evidence>
<proteinExistence type="predicted"/>
<feature type="region of interest" description="Disordered" evidence="1">
    <location>
        <begin position="137"/>
        <end position="179"/>
    </location>
</feature>
<evidence type="ECO:0000313" key="3">
    <source>
        <dbReference type="Proteomes" id="UP000054166"/>
    </source>
</evidence>
<sequence>MAVTAGPPEAQSQHLKKLLNDLQSLVKVLPASLPTGTKDGPIAKNFSSHEYDAEEGPYFAFNQAWEQTFQVSDEEQERQVLRGKYGLALVLSYTQHFSAITGIDTDNSLFLIAERIAALIVVVQAVTAKQHESVRKVTLKLGPTPPSGSNEEDDETVDKNFKPRATPPSSEDDVSDADEVVQLAKRKGKALQAQEIKAQCGVAVRRY</sequence>
<dbReference type="EMBL" id="KN833032">
    <property type="protein sequence ID" value="KIM76657.1"/>
    <property type="molecule type" value="Genomic_DNA"/>
</dbReference>
<name>A0A0C3BH47_PILCF</name>
<gene>
    <name evidence="2" type="ORF">PILCRDRAFT_91462</name>
</gene>
<dbReference type="InParanoid" id="A0A0C3BH47"/>
<keyword evidence="3" id="KW-1185">Reference proteome</keyword>
<evidence type="ECO:0000256" key="1">
    <source>
        <dbReference type="SAM" id="MobiDB-lite"/>
    </source>
</evidence>
<feature type="compositionally biased region" description="Acidic residues" evidence="1">
    <location>
        <begin position="170"/>
        <end position="179"/>
    </location>
</feature>